<dbReference type="AlphaFoldDB" id="A0A9X2VGM5"/>
<comment type="caution">
    <text evidence="8">The sequence shown here is derived from an EMBL/GenBank/DDBJ whole genome shotgun (WGS) entry which is preliminary data.</text>
</comment>
<evidence type="ECO:0000313" key="9">
    <source>
        <dbReference type="Proteomes" id="UP001141259"/>
    </source>
</evidence>
<dbReference type="EMBL" id="JANYMP010000002">
    <property type="protein sequence ID" value="MCS7476290.1"/>
    <property type="molecule type" value="Genomic_DNA"/>
</dbReference>
<feature type="transmembrane region" description="Helical" evidence="6">
    <location>
        <begin position="474"/>
        <end position="493"/>
    </location>
</feature>
<dbReference type="GO" id="GO:0005886">
    <property type="term" value="C:plasma membrane"/>
    <property type="evidence" value="ECO:0007669"/>
    <property type="project" value="UniProtKB-SubCell"/>
</dbReference>
<feature type="transmembrane region" description="Helical" evidence="6">
    <location>
        <begin position="500"/>
        <end position="523"/>
    </location>
</feature>
<feature type="transmembrane region" description="Helical" evidence="6">
    <location>
        <begin position="380"/>
        <end position="401"/>
    </location>
</feature>
<evidence type="ECO:0000256" key="3">
    <source>
        <dbReference type="ARBA" id="ARBA00022692"/>
    </source>
</evidence>
<evidence type="ECO:0000256" key="6">
    <source>
        <dbReference type="SAM" id="Phobius"/>
    </source>
</evidence>
<evidence type="ECO:0000313" key="8">
    <source>
        <dbReference type="EMBL" id="MCS7476290.1"/>
    </source>
</evidence>
<dbReference type="PANTHER" id="PTHR30619">
    <property type="entry name" value="DNA INTERNALIZATION/COMPETENCE PROTEIN COMEC/REC2"/>
    <property type="match status" value="1"/>
</dbReference>
<feature type="transmembrane region" description="Helical" evidence="6">
    <location>
        <begin position="350"/>
        <end position="368"/>
    </location>
</feature>
<dbReference type="GO" id="GO:0030420">
    <property type="term" value="P:establishment of competence for transformation"/>
    <property type="evidence" value="ECO:0007669"/>
    <property type="project" value="InterPro"/>
</dbReference>
<sequence length="782" mass="80531">MRPPPAECVVNPRLRLVPAALAVWAVALSGLLGNWPIAVLTGAFACLVGALAVHRDWCARSCALALVVAAPIAAVSIGFRIHQSAAHPARSAAVQAEAVVIRAELSTRPRGVRTEGFAAKPGGVEAVVVQADIHWLLVAGRTHDQRGEVVLVAPAKAWRDLLPGQQVTARGVLAPARQGELTVAVLRVRGPPQDVTRAPVWQRAAEVLRSGLREASTTLDPEPAGLLPALVVGDTAELSPRVVEEFRTAGLAHVLAVSGANLAILCGAVLLLLRVFRVGPRGCAAGAAVALVGFVILAGPEPSVLRAAVMGAVALLALVLGRERSALPALAASVIVLVLYDPALGTDPGFALSVVATAALVLFAPRWAASLRDRGVPIGLAEALAVPVAASLATAPLVVGISGRISLVAVLANMLVAPVVAPATVLGVLAAVVAPVHGGAARLLVELAGPEAGWLITVGRRASEVPNASVRWPSGWLGGLLLAVVLLLAYGLFKARRTRTLLAAVLVGAVVVLVPTSVVTPGWPPDNWSVVACDVGQGDAVVLATAEPGRAVLVDTGPDPGPVASCLRRLGIRRVPLLVLSHLHADHIGGLAAVLADRSVGAVAIGPSHEPNWAWEEVRRQTRAAGVDLVELTAGRRLEWPGLTLEVLGPKGRTAPVGDDNTAINDSSLVLRAHTAAGRVLLTGDIELEGQADLLGGHVDVSAEVLKVPHHGSRFSAPEFLAQVKPRIALVSVGEGNRYGHPNGTVLDALTRGGALVLRTDRDGDTAVLGGETGPRVVRRKK</sequence>
<feature type="transmembrane region" description="Helical" evidence="6">
    <location>
        <begin position="327"/>
        <end position="344"/>
    </location>
</feature>
<dbReference type="InterPro" id="IPR004797">
    <property type="entry name" value="Competence_ComEC/Rec2"/>
</dbReference>
<feature type="domain" description="Metallo-beta-lactamase" evidence="7">
    <location>
        <begin position="537"/>
        <end position="735"/>
    </location>
</feature>
<keyword evidence="3 6" id="KW-0812">Transmembrane</keyword>
<dbReference type="SMART" id="SM00849">
    <property type="entry name" value="Lactamase_B"/>
    <property type="match status" value="1"/>
</dbReference>
<dbReference type="NCBIfam" id="TIGR00361">
    <property type="entry name" value="ComEC_Rec2"/>
    <property type="match status" value="1"/>
</dbReference>
<proteinExistence type="predicted"/>
<dbReference type="InterPro" id="IPR052159">
    <property type="entry name" value="Competence_DNA_uptake"/>
</dbReference>
<dbReference type="Gene3D" id="3.60.15.10">
    <property type="entry name" value="Ribonuclease Z/Hydroxyacylglutathione hydrolase-like"/>
    <property type="match status" value="1"/>
</dbReference>
<keyword evidence="9" id="KW-1185">Reference proteome</keyword>
<keyword evidence="5 6" id="KW-0472">Membrane</keyword>
<name>A0A9X2VGM5_9PSEU</name>
<reference evidence="8" key="1">
    <citation type="submission" date="2022-08" db="EMBL/GenBank/DDBJ databases">
        <authorList>
            <person name="Tistechok S."/>
            <person name="Samborskyy M."/>
            <person name="Roman I."/>
        </authorList>
    </citation>
    <scope>NUCLEOTIDE SEQUENCE</scope>
    <source>
        <strain evidence="8">DSM 103496</strain>
    </source>
</reference>
<dbReference type="InterPro" id="IPR036866">
    <property type="entry name" value="RibonucZ/Hydroxyglut_hydro"/>
</dbReference>
<keyword evidence="4 6" id="KW-1133">Transmembrane helix</keyword>
<gene>
    <name evidence="8" type="ORF">NZH93_05450</name>
</gene>
<evidence type="ECO:0000256" key="1">
    <source>
        <dbReference type="ARBA" id="ARBA00004651"/>
    </source>
</evidence>
<evidence type="ECO:0000259" key="7">
    <source>
        <dbReference type="SMART" id="SM00849"/>
    </source>
</evidence>
<feature type="transmembrane region" description="Helical" evidence="6">
    <location>
        <begin position="250"/>
        <end position="273"/>
    </location>
</feature>
<dbReference type="Pfam" id="PF00753">
    <property type="entry name" value="Lactamase_B"/>
    <property type="match status" value="1"/>
</dbReference>
<dbReference type="PANTHER" id="PTHR30619:SF1">
    <property type="entry name" value="RECOMBINATION PROTEIN 2"/>
    <property type="match status" value="1"/>
</dbReference>
<evidence type="ECO:0000256" key="4">
    <source>
        <dbReference type="ARBA" id="ARBA00022989"/>
    </source>
</evidence>
<protein>
    <submittedName>
        <fullName evidence="8">DNA internalization-related competence protein ComEC/Rec2</fullName>
    </submittedName>
</protein>
<dbReference type="RefSeq" id="WP_259621795.1">
    <property type="nucleotide sequence ID" value="NZ_JANYMP010000002.1"/>
</dbReference>
<dbReference type="InterPro" id="IPR035681">
    <property type="entry name" value="ComA-like_MBL"/>
</dbReference>
<feature type="transmembrane region" description="Helical" evidence="6">
    <location>
        <begin position="304"/>
        <end position="320"/>
    </location>
</feature>
<keyword evidence="2" id="KW-1003">Cell membrane</keyword>
<feature type="transmembrane region" description="Helical" evidence="6">
    <location>
        <begin position="407"/>
        <end position="436"/>
    </location>
</feature>
<feature type="transmembrane region" description="Helical" evidence="6">
    <location>
        <begin position="280"/>
        <end position="298"/>
    </location>
</feature>
<dbReference type="CDD" id="cd07731">
    <property type="entry name" value="ComA-like_MBL-fold"/>
    <property type="match status" value="1"/>
</dbReference>
<accession>A0A9X2VGM5</accession>
<organism evidence="8 9">
    <name type="scientific">Umezawaea endophytica</name>
    <dbReference type="NCBI Taxonomy" id="1654476"/>
    <lineage>
        <taxon>Bacteria</taxon>
        <taxon>Bacillati</taxon>
        <taxon>Actinomycetota</taxon>
        <taxon>Actinomycetes</taxon>
        <taxon>Pseudonocardiales</taxon>
        <taxon>Pseudonocardiaceae</taxon>
        <taxon>Umezawaea</taxon>
    </lineage>
</organism>
<dbReference type="InterPro" id="IPR001279">
    <property type="entry name" value="Metallo-B-lactamas"/>
</dbReference>
<evidence type="ECO:0000256" key="5">
    <source>
        <dbReference type="ARBA" id="ARBA00023136"/>
    </source>
</evidence>
<dbReference type="Pfam" id="PF03772">
    <property type="entry name" value="Competence"/>
    <property type="match status" value="1"/>
</dbReference>
<feature type="transmembrane region" description="Helical" evidence="6">
    <location>
        <begin position="61"/>
        <end position="81"/>
    </location>
</feature>
<dbReference type="InterPro" id="IPR004477">
    <property type="entry name" value="ComEC_N"/>
</dbReference>
<evidence type="ECO:0000256" key="2">
    <source>
        <dbReference type="ARBA" id="ARBA00022475"/>
    </source>
</evidence>
<comment type="subcellular location">
    <subcellularLocation>
        <location evidence="1">Cell membrane</location>
        <topology evidence="1">Multi-pass membrane protein</topology>
    </subcellularLocation>
</comment>
<dbReference type="NCBIfam" id="TIGR00360">
    <property type="entry name" value="ComEC_N-term"/>
    <property type="match status" value="1"/>
</dbReference>
<feature type="transmembrane region" description="Helical" evidence="6">
    <location>
        <begin position="12"/>
        <end position="31"/>
    </location>
</feature>
<dbReference type="SUPFAM" id="SSF56281">
    <property type="entry name" value="Metallo-hydrolase/oxidoreductase"/>
    <property type="match status" value="1"/>
</dbReference>
<dbReference type="Proteomes" id="UP001141259">
    <property type="component" value="Unassembled WGS sequence"/>
</dbReference>